<dbReference type="AlphaFoldDB" id="A0A392QJ11"/>
<keyword evidence="3" id="KW-1185">Reference proteome</keyword>
<dbReference type="InterPro" id="IPR036291">
    <property type="entry name" value="NAD(P)-bd_dom_sf"/>
</dbReference>
<dbReference type="Pfam" id="PF00106">
    <property type="entry name" value="adh_short"/>
    <property type="match status" value="1"/>
</dbReference>
<protein>
    <submittedName>
        <fullName evidence="2">Short-chain alcohol dehydrogenase</fullName>
    </submittedName>
</protein>
<name>A0A392QJ11_9FABA</name>
<dbReference type="PANTHER" id="PTHR42820">
    <property type="entry name" value="SHORT-CHAIN DEHYDROGENASE REDUCTASE"/>
    <property type="match status" value="1"/>
</dbReference>
<dbReference type="SUPFAM" id="SSF51735">
    <property type="entry name" value="NAD(P)-binding Rossmann-fold domains"/>
    <property type="match status" value="1"/>
</dbReference>
<sequence>MAEAPSTNTTLRLSGKIAIVTGGASGIGEATARVFANEGSRVVVIADIQDEMGSQVAKSIGNQRCIYIHCDVTDEDQVQNLIQSTVNSYGQVHIFFFCLKL</sequence>
<dbReference type="PANTHER" id="PTHR42820:SF17">
    <property type="entry name" value="OXIDOREDUCTASE-RELATED"/>
    <property type="match status" value="1"/>
</dbReference>
<dbReference type="Proteomes" id="UP000265520">
    <property type="component" value="Unassembled WGS sequence"/>
</dbReference>
<evidence type="ECO:0000313" key="2">
    <source>
        <dbReference type="EMBL" id="MCI23897.1"/>
    </source>
</evidence>
<organism evidence="2 3">
    <name type="scientific">Trifolium medium</name>
    <dbReference type="NCBI Taxonomy" id="97028"/>
    <lineage>
        <taxon>Eukaryota</taxon>
        <taxon>Viridiplantae</taxon>
        <taxon>Streptophyta</taxon>
        <taxon>Embryophyta</taxon>
        <taxon>Tracheophyta</taxon>
        <taxon>Spermatophyta</taxon>
        <taxon>Magnoliopsida</taxon>
        <taxon>eudicotyledons</taxon>
        <taxon>Gunneridae</taxon>
        <taxon>Pentapetalae</taxon>
        <taxon>rosids</taxon>
        <taxon>fabids</taxon>
        <taxon>Fabales</taxon>
        <taxon>Fabaceae</taxon>
        <taxon>Papilionoideae</taxon>
        <taxon>50 kb inversion clade</taxon>
        <taxon>NPAAA clade</taxon>
        <taxon>Hologalegina</taxon>
        <taxon>IRL clade</taxon>
        <taxon>Trifolieae</taxon>
        <taxon>Trifolium</taxon>
    </lineage>
</organism>
<evidence type="ECO:0000313" key="3">
    <source>
        <dbReference type="Proteomes" id="UP000265520"/>
    </source>
</evidence>
<dbReference type="Gene3D" id="3.40.50.720">
    <property type="entry name" value="NAD(P)-binding Rossmann-like Domain"/>
    <property type="match status" value="1"/>
</dbReference>
<accession>A0A392QJ11</accession>
<comment type="similarity">
    <text evidence="1">Belongs to the short-chain dehydrogenases/reductases (SDR) family.</text>
</comment>
<evidence type="ECO:0000256" key="1">
    <source>
        <dbReference type="ARBA" id="ARBA00006484"/>
    </source>
</evidence>
<reference evidence="2 3" key="1">
    <citation type="journal article" date="2018" name="Front. Plant Sci.">
        <title>Red Clover (Trifolium pratense) and Zigzag Clover (T. medium) - A Picture of Genomic Similarities and Differences.</title>
        <authorList>
            <person name="Dluhosova J."/>
            <person name="Istvanek J."/>
            <person name="Nedelnik J."/>
            <person name="Repkova J."/>
        </authorList>
    </citation>
    <scope>NUCLEOTIDE SEQUENCE [LARGE SCALE GENOMIC DNA]</scope>
    <source>
        <strain evidence="3">cv. 10/8</strain>
        <tissue evidence="2">Leaf</tissue>
    </source>
</reference>
<dbReference type="EMBL" id="LXQA010138447">
    <property type="protein sequence ID" value="MCI23897.1"/>
    <property type="molecule type" value="Genomic_DNA"/>
</dbReference>
<comment type="caution">
    <text evidence="2">The sequence shown here is derived from an EMBL/GenBank/DDBJ whole genome shotgun (WGS) entry which is preliminary data.</text>
</comment>
<dbReference type="InterPro" id="IPR002347">
    <property type="entry name" value="SDR_fam"/>
</dbReference>
<proteinExistence type="inferred from homology"/>